<gene>
    <name evidence="3" type="ORF">RRF57_001401</name>
</gene>
<proteinExistence type="predicted"/>
<evidence type="ECO:0000313" key="3">
    <source>
        <dbReference type="EMBL" id="KAK5625685.1"/>
    </source>
</evidence>
<feature type="compositionally biased region" description="Pro residues" evidence="1">
    <location>
        <begin position="324"/>
        <end position="337"/>
    </location>
</feature>
<organism evidence="3 4">
    <name type="scientific">Xylaria bambusicola</name>
    <dbReference type="NCBI Taxonomy" id="326684"/>
    <lineage>
        <taxon>Eukaryota</taxon>
        <taxon>Fungi</taxon>
        <taxon>Dikarya</taxon>
        <taxon>Ascomycota</taxon>
        <taxon>Pezizomycotina</taxon>
        <taxon>Sordariomycetes</taxon>
        <taxon>Xylariomycetidae</taxon>
        <taxon>Xylariales</taxon>
        <taxon>Xylariaceae</taxon>
        <taxon>Xylaria</taxon>
    </lineage>
</organism>
<feature type="domain" description="Gfd2/YDR514C-like C-terminal" evidence="2">
    <location>
        <begin position="75"/>
        <end position="285"/>
    </location>
</feature>
<evidence type="ECO:0000313" key="4">
    <source>
        <dbReference type="Proteomes" id="UP001305414"/>
    </source>
</evidence>
<feature type="region of interest" description="Disordered" evidence="1">
    <location>
        <begin position="298"/>
        <end position="337"/>
    </location>
</feature>
<comment type="caution">
    <text evidence="3">The sequence shown here is derived from an EMBL/GenBank/DDBJ whole genome shotgun (WGS) entry which is preliminary data.</text>
</comment>
<protein>
    <recommendedName>
        <fullName evidence="2">Gfd2/YDR514C-like C-terminal domain-containing protein</fullName>
    </recommendedName>
</protein>
<name>A0AAN7YUW9_9PEZI</name>
<dbReference type="Proteomes" id="UP001305414">
    <property type="component" value="Unassembled WGS sequence"/>
</dbReference>
<reference evidence="3 4" key="1">
    <citation type="submission" date="2023-10" db="EMBL/GenBank/DDBJ databases">
        <title>Draft genome sequence of Xylaria bambusicola isolate GMP-LS, the root and basal stem rot pathogen of sugarcane in Indonesia.</title>
        <authorList>
            <person name="Selvaraj P."/>
            <person name="Muralishankar V."/>
            <person name="Muruganantham S."/>
            <person name="Sp S."/>
            <person name="Haryani S."/>
            <person name="Lau K.J.X."/>
            <person name="Naqvi N.I."/>
        </authorList>
    </citation>
    <scope>NUCLEOTIDE SEQUENCE [LARGE SCALE GENOMIC DNA]</scope>
    <source>
        <strain evidence="3">GMP-LS</strain>
    </source>
</reference>
<dbReference type="Pfam" id="PF21762">
    <property type="entry name" value="DEDDh_C"/>
    <property type="match status" value="1"/>
</dbReference>
<evidence type="ECO:0000256" key="1">
    <source>
        <dbReference type="SAM" id="MobiDB-lite"/>
    </source>
</evidence>
<keyword evidence="4" id="KW-1185">Reference proteome</keyword>
<sequence>MIMSIPPPEFLPVLLGHGSFLKEGDGKVQIDSRGNPLYVIPPTDAFLDMKPSKESQQFWPELPNQRIPQDTAIVLFSVSVNTDCKNADLVTEIGYTIYDTATIFHGAKGARKNNIPGCMAPGPRGENITRLALSSHFIVADTADHHPGTCTLPAHTAQPYHFTYRKSNQVPRGQIQRTLDEGFWKASTQALTNADIQRGQRRVVILVGWGDENHHAQIKATSWYKNNQALQQWDVRLHPTVRERLVNPSFLTCLDVFGIQHRAHGKEVGYNAGNRSAFTIQLLIGLCFLTQEQRTRLRSGRNLEPNPRFPGVESALARDNRPPGSAPLPPSKVPIMH</sequence>
<dbReference type="InterPro" id="IPR048519">
    <property type="entry name" value="Gfd2/YDR514C-like_C"/>
</dbReference>
<dbReference type="EMBL" id="JAWHQM010000002">
    <property type="protein sequence ID" value="KAK5625685.1"/>
    <property type="molecule type" value="Genomic_DNA"/>
</dbReference>
<accession>A0AAN7YUW9</accession>
<dbReference type="AlphaFoldDB" id="A0AAN7YUW9"/>
<evidence type="ECO:0000259" key="2">
    <source>
        <dbReference type="Pfam" id="PF21762"/>
    </source>
</evidence>